<feature type="domain" description="DH" evidence="3">
    <location>
        <begin position="735"/>
        <end position="990"/>
    </location>
</feature>
<proteinExistence type="predicted"/>
<feature type="region of interest" description="Disordered" evidence="2">
    <location>
        <begin position="1099"/>
        <end position="1142"/>
    </location>
</feature>
<feature type="region of interest" description="Disordered" evidence="2">
    <location>
        <begin position="198"/>
        <end position="228"/>
    </location>
</feature>
<evidence type="ECO:0000313" key="5">
    <source>
        <dbReference type="Proteomes" id="UP001497525"/>
    </source>
</evidence>
<dbReference type="PANTHER" id="PTHR12845:SF5">
    <property type="entry name" value="EPHEXIN, ISOFORM D"/>
    <property type="match status" value="1"/>
</dbReference>
<evidence type="ECO:0000313" key="4">
    <source>
        <dbReference type="EMBL" id="CAL5131387.1"/>
    </source>
</evidence>
<organism evidence="4 5">
    <name type="scientific">Calicophoron daubneyi</name>
    <name type="common">Rumen fluke</name>
    <name type="synonym">Paramphistomum daubneyi</name>
    <dbReference type="NCBI Taxonomy" id="300641"/>
    <lineage>
        <taxon>Eukaryota</taxon>
        <taxon>Metazoa</taxon>
        <taxon>Spiralia</taxon>
        <taxon>Lophotrochozoa</taxon>
        <taxon>Platyhelminthes</taxon>
        <taxon>Trematoda</taxon>
        <taxon>Digenea</taxon>
        <taxon>Plagiorchiida</taxon>
        <taxon>Pronocephalata</taxon>
        <taxon>Paramphistomoidea</taxon>
        <taxon>Paramphistomidae</taxon>
        <taxon>Calicophoron</taxon>
    </lineage>
</organism>
<dbReference type="PANTHER" id="PTHR12845">
    <property type="entry name" value="GUANINE NUCLEOTIDE EXCHANGE FACTOR"/>
    <property type="match status" value="1"/>
</dbReference>
<feature type="region of interest" description="Disordered" evidence="2">
    <location>
        <begin position="771"/>
        <end position="813"/>
    </location>
</feature>
<protein>
    <recommendedName>
        <fullName evidence="3">DH domain-containing protein</fullName>
    </recommendedName>
</protein>
<feature type="compositionally biased region" description="Basic and acidic residues" evidence="2">
    <location>
        <begin position="633"/>
        <end position="654"/>
    </location>
</feature>
<feature type="compositionally biased region" description="Polar residues" evidence="2">
    <location>
        <begin position="801"/>
        <end position="813"/>
    </location>
</feature>
<feature type="region of interest" description="Disordered" evidence="2">
    <location>
        <begin position="108"/>
        <end position="140"/>
    </location>
</feature>
<gene>
    <name evidence="4" type="ORF">CDAUBV1_LOCUS3802</name>
</gene>
<dbReference type="Pfam" id="PF00621">
    <property type="entry name" value="RhoGEF"/>
    <property type="match status" value="1"/>
</dbReference>
<name>A0AAV2T5B6_CALDB</name>
<feature type="compositionally biased region" description="Low complexity" evidence="2">
    <location>
        <begin position="1174"/>
        <end position="1189"/>
    </location>
</feature>
<dbReference type="Gene3D" id="2.30.29.30">
    <property type="entry name" value="Pleckstrin-homology domain (PH domain)/Phosphotyrosine-binding domain (PTB)"/>
    <property type="match status" value="1"/>
</dbReference>
<dbReference type="InterPro" id="IPR047271">
    <property type="entry name" value="Ephexin-like"/>
</dbReference>
<dbReference type="SUPFAM" id="SSF48065">
    <property type="entry name" value="DBL homology domain (DH-domain)"/>
    <property type="match status" value="1"/>
</dbReference>
<reference evidence="4" key="1">
    <citation type="submission" date="2024-06" db="EMBL/GenBank/DDBJ databases">
        <authorList>
            <person name="Liu X."/>
            <person name="Lenzi L."/>
            <person name="Haldenby T S."/>
            <person name="Uol C."/>
        </authorList>
    </citation>
    <scope>NUCLEOTIDE SEQUENCE</scope>
</reference>
<accession>A0AAV2T5B6</accession>
<comment type="caution">
    <text evidence="4">The sequence shown here is derived from an EMBL/GenBank/DDBJ whole genome shotgun (WGS) entry which is preliminary data.</text>
</comment>
<feature type="coiled-coil region" evidence="1">
    <location>
        <begin position="970"/>
        <end position="997"/>
    </location>
</feature>
<dbReference type="InterPro" id="IPR035899">
    <property type="entry name" value="DBL_dom_sf"/>
</dbReference>
<dbReference type="InterPro" id="IPR011993">
    <property type="entry name" value="PH-like_dom_sf"/>
</dbReference>
<feature type="compositionally biased region" description="Basic and acidic residues" evidence="2">
    <location>
        <begin position="666"/>
        <end position="687"/>
    </location>
</feature>
<evidence type="ECO:0000256" key="2">
    <source>
        <dbReference type="SAM" id="MobiDB-lite"/>
    </source>
</evidence>
<feature type="region of interest" description="Disordered" evidence="2">
    <location>
        <begin position="1"/>
        <end position="72"/>
    </location>
</feature>
<dbReference type="SMART" id="SM00325">
    <property type="entry name" value="RhoGEF"/>
    <property type="match status" value="1"/>
</dbReference>
<dbReference type="SUPFAM" id="SSF50729">
    <property type="entry name" value="PH domain-like"/>
    <property type="match status" value="1"/>
</dbReference>
<feature type="region of interest" description="Disordered" evidence="2">
    <location>
        <begin position="278"/>
        <end position="350"/>
    </location>
</feature>
<evidence type="ECO:0000256" key="1">
    <source>
        <dbReference type="SAM" id="Coils"/>
    </source>
</evidence>
<feature type="compositionally biased region" description="Basic and acidic residues" evidence="2">
    <location>
        <begin position="1157"/>
        <end position="1167"/>
    </location>
</feature>
<feature type="compositionally biased region" description="Polar residues" evidence="2">
    <location>
        <begin position="280"/>
        <end position="310"/>
    </location>
</feature>
<sequence>MSESAAELKRSDNTPETDPSAQSLGSNQVPNDNGEAEEPKPDAPSDELALVPATSNNDGHQEEEVITSSIPSTEIVDTVVTITTNPDGSLRRTTRKTTRTMMTTARVRKIRTKTPSGSDTQDTPSPPTEHDPNVVSAKPPKPAVFTVISPKLEAKDNDERCMAQATFTFIPPKSTTEVTYIEGEHPMLEALPANADLAGVSKSTSPDSVNSDASGEEKGKPQTRTKTTVRKTVTASAATATFVATGKCKSALAKALLGGSGHAGKLCLEAHAVNDEVEKNGSQQQQKQTGTYNLPSYGQPEVTITQSVLTTDDEDGSDGKTKSGKQRRTTTTTTTKHTTRVVNSGGNKSFLDSIPKAMKTMAHDDDEDVAQSRSQSSLGSVRNAFGFGSKHVSDASPNEQENSFKISPEDTDQLALLAMKESERLFSEAKLLLPPVTVTEAGENNQNQPILLHTDEDGTSDRSIDVGFQSRFSNLPLYQGYGLIAQQLALSQQQTQQKDNLTQTSSGSPEKTQTIRTTIIKQDPTVSPSLMKIPEGATITRAGSNVNESLMFMNQGNEFNIVSNALVRLLDESTENFLKETTQHWYSQAMSGAGGAGDGDLGAPTLTPIPALGPPMLPCPDSPRSISWAKDEETHKIAKDHDDKSEPMGDEAKKSPVPGVSVEGSRLSHGESDHTTREQTPTDHETTKPGQPDSMHPPVNHIGVRSQSPFRVAWSEMPEVISSNSLARLTKHEIQLQEAMFEVITSEASYYQSLKVLVNHFYHAPEFGCETPSHNSSVASTPGKAGGLSGSNSSDGGLTAEGTNEPVSISQNSLGSSSRRQLLKPLEKHHLFSNVLLVCLASEKFLRDLEARWATQTPILREVCDLVVKHAGGANFEPYITYLRNQTYQMATLRKLCQRESFRNVLENLRTYPVCGRNSLGSFLALPMQRLTRLKLLVEVIRRLQEAVIRDASDPSNKKRPNHVPTDRERENVQLALNELSRLLDSSETEKELMDQKARLLTLSTSLEFPDNVKSIAISDKRLIREGELREVPLDGKISMLQKLSLKKPNSYYFILFNDLLFVTKRKKNEHYLVLDYCERAAIQAEVYPHLDPVRNVRPYKPQVSDDSPLKLHSVQPRALEKARPLSGSPGRNRRTKTATEFGRLPVTPAIRAVRGKSHEHLDDLKTKPQKPNGLSRSGSSVSSFNVNSRLEKSRSGSASWFGALQSNQQQECSRTGIIRLVLGASHNGSFTELNLLPKDYDDFIFWCKAFSISPTPKAEQPEDEQHLEVAPVNTQSDKSPTAVQPQRRMTLASLKKTRDPPPVHVDNQSTKSTMWLSRARRACSFRRTSKTLAGKRCHTNSASLSTNSTDTTTAITGVTITTAAVTTSTATITTTATSTPIRLSPSAYSSKSIEILLPRSCGNLNQDPVVPPVLSPSVIPKPRSISITPELPVYLKPSPNLSWRPSRTQSLSDDQPRPDNAPRLSLHL</sequence>
<dbReference type="PROSITE" id="PS50010">
    <property type="entry name" value="DH_2"/>
    <property type="match status" value="1"/>
</dbReference>
<evidence type="ECO:0000259" key="3">
    <source>
        <dbReference type="PROSITE" id="PS50010"/>
    </source>
</evidence>
<dbReference type="InterPro" id="IPR000219">
    <property type="entry name" value="DH_dom"/>
</dbReference>
<feature type="compositionally biased region" description="Polar residues" evidence="2">
    <location>
        <begin position="113"/>
        <end position="123"/>
    </location>
</feature>
<feature type="compositionally biased region" description="Polar residues" evidence="2">
    <location>
        <begin position="201"/>
        <end position="213"/>
    </location>
</feature>
<feature type="region of interest" description="Disordered" evidence="2">
    <location>
        <begin position="1439"/>
        <end position="1469"/>
    </location>
</feature>
<feature type="region of interest" description="Disordered" evidence="2">
    <location>
        <begin position="633"/>
        <end position="703"/>
    </location>
</feature>
<feature type="compositionally biased region" description="Polar residues" evidence="2">
    <location>
        <begin position="14"/>
        <end position="31"/>
    </location>
</feature>
<dbReference type="Proteomes" id="UP001497525">
    <property type="component" value="Unassembled WGS sequence"/>
</dbReference>
<feature type="region of interest" description="Disordered" evidence="2">
    <location>
        <begin position="1156"/>
        <end position="1189"/>
    </location>
</feature>
<dbReference type="GO" id="GO:0005085">
    <property type="term" value="F:guanyl-nucleotide exchange factor activity"/>
    <property type="evidence" value="ECO:0007669"/>
    <property type="project" value="InterPro"/>
</dbReference>
<feature type="compositionally biased region" description="Polar residues" evidence="2">
    <location>
        <begin position="1440"/>
        <end position="1454"/>
    </location>
</feature>
<dbReference type="EMBL" id="CAXLJL010000090">
    <property type="protein sequence ID" value="CAL5131387.1"/>
    <property type="molecule type" value="Genomic_DNA"/>
</dbReference>
<feature type="compositionally biased region" description="Basic and acidic residues" evidence="2">
    <location>
        <begin position="1"/>
        <end position="13"/>
    </location>
</feature>
<keyword evidence="1" id="KW-0175">Coiled coil</keyword>
<dbReference type="Gene3D" id="1.20.900.10">
    <property type="entry name" value="Dbl homology (DH) domain"/>
    <property type="match status" value="1"/>
</dbReference>